<dbReference type="InterPro" id="IPR000160">
    <property type="entry name" value="GGDEF_dom"/>
</dbReference>
<dbReference type="Gene3D" id="3.30.70.270">
    <property type="match status" value="1"/>
</dbReference>
<evidence type="ECO:0000256" key="1">
    <source>
        <dbReference type="ARBA" id="ARBA00012528"/>
    </source>
</evidence>
<dbReference type="PROSITE" id="PS50887">
    <property type="entry name" value="GGDEF"/>
    <property type="match status" value="1"/>
</dbReference>
<dbReference type="CDD" id="cd01949">
    <property type="entry name" value="GGDEF"/>
    <property type="match status" value="1"/>
</dbReference>
<name>A0ABY2WST4_9RHOB</name>
<keyword evidence="4" id="KW-0472">Membrane</keyword>
<feature type="domain" description="GGDEF" evidence="5">
    <location>
        <begin position="119"/>
        <end position="258"/>
    </location>
</feature>
<evidence type="ECO:0000259" key="5">
    <source>
        <dbReference type="PROSITE" id="PS50887"/>
    </source>
</evidence>
<evidence type="ECO:0000256" key="2">
    <source>
        <dbReference type="ARBA" id="ARBA00034247"/>
    </source>
</evidence>
<organism evidence="6 7">
    <name type="scientific">Ruegeria sediminis</name>
    <dbReference type="NCBI Taxonomy" id="2583820"/>
    <lineage>
        <taxon>Bacteria</taxon>
        <taxon>Pseudomonadati</taxon>
        <taxon>Pseudomonadota</taxon>
        <taxon>Alphaproteobacteria</taxon>
        <taxon>Rhodobacterales</taxon>
        <taxon>Roseobacteraceae</taxon>
        <taxon>Ruegeria</taxon>
    </lineage>
</organism>
<comment type="caution">
    <text evidence="6">The sequence shown here is derived from an EMBL/GenBank/DDBJ whole genome shotgun (WGS) entry which is preliminary data.</text>
</comment>
<dbReference type="InterPro" id="IPR043128">
    <property type="entry name" value="Rev_trsase/Diguanyl_cyclase"/>
</dbReference>
<dbReference type="NCBIfam" id="TIGR00254">
    <property type="entry name" value="GGDEF"/>
    <property type="match status" value="1"/>
</dbReference>
<dbReference type="EC" id="2.7.7.65" evidence="1"/>
<keyword evidence="7" id="KW-1185">Reference proteome</keyword>
<dbReference type="PANTHER" id="PTHR45138">
    <property type="entry name" value="REGULATORY COMPONENTS OF SENSORY TRANSDUCTION SYSTEM"/>
    <property type="match status" value="1"/>
</dbReference>
<keyword evidence="4" id="KW-1133">Transmembrane helix</keyword>
<evidence type="ECO:0000313" key="7">
    <source>
        <dbReference type="Proteomes" id="UP001193035"/>
    </source>
</evidence>
<evidence type="ECO:0000256" key="4">
    <source>
        <dbReference type="SAM" id="Phobius"/>
    </source>
</evidence>
<reference evidence="6 7" key="1">
    <citation type="submission" date="2019-05" db="EMBL/GenBank/DDBJ databases">
        <title>Ruegeria sp. nov., isolated from tidal flat.</title>
        <authorList>
            <person name="Kim W."/>
        </authorList>
    </citation>
    <scope>NUCLEOTIDE SEQUENCE [LARGE SCALE GENOMIC DNA]</scope>
    <source>
        <strain evidence="6 7">CAU 1488</strain>
    </source>
</reference>
<accession>A0ABY2WST4</accession>
<gene>
    <name evidence="6" type="ORF">FGK63_20305</name>
</gene>
<protein>
    <recommendedName>
        <fullName evidence="1">diguanylate cyclase</fullName>
        <ecNumber evidence="1">2.7.7.65</ecNumber>
    </recommendedName>
</protein>
<comment type="catalytic activity">
    <reaction evidence="2">
        <text>2 GTP = 3',3'-c-di-GMP + 2 diphosphate</text>
        <dbReference type="Rhea" id="RHEA:24898"/>
        <dbReference type="ChEBI" id="CHEBI:33019"/>
        <dbReference type="ChEBI" id="CHEBI:37565"/>
        <dbReference type="ChEBI" id="CHEBI:58805"/>
        <dbReference type="EC" id="2.7.7.65"/>
    </reaction>
</comment>
<dbReference type="PANTHER" id="PTHR45138:SF9">
    <property type="entry name" value="DIGUANYLATE CYCLASE DGCM-RELATED"/>
    <property type="match status" value="1"/>
</dbReference>
<proteinExistence type="predicted"/>
<dbReference type="EMBL" id="VCPD01000012">
    <property type="protein sequence ID" value="TMV02572.1"/>
    <property type="molecule type" value="Genomic_DNA"/>
</dbReference>
<dbReference type="Pfam" id="PF00990">
    <property type="entry name" value="GGDEF"/>
    <property type="match status" value="1"/>
</dbReference>
<evidence type="ECO:0000313" key="6">
    <source>
        <dbReference type="EMBL" id="TMV02572.1"/>
    </source>
</evidence>
<feature type="coiled-coil region" evidence="3">
    <location>
        <begin position="68"/>
        <end position="95"/>
    </location>
</feature>
<sequence>MRRSHITWLVGSLATVALAAIGVSATVFSNELNALVRQHVFTLDATHWILLSLVVVAFLLILLFAYLNAGKNERIDELEARNRDLVEQLETDTKSGLSSYDFFIRKFDDEYVPAAREGSVFSVLMIDIVGFKSINDTLGHDAGDEAISLIGGFLKSFVRGKRDLAARYGEAADEFFFIISGDTAALTGFTNRLRRELEQECTENFELLKSAGIVLKFWSSATSVSENDSWEKAKTRLTKGLVQAKDIPTESTVIIASD</sequence>
<keyword evidence="4" id="KW-0812">Transmembrane</keyword>
<feature type="transmembrane region" description="Helical" evidence="4">
    <location>
        <begin position="45"/>
        <end position="67"/>
    </location>
</feature>
<dbReference type="SMART" id="SM00267">
    <property type="entry name" value="GGDEF"/>
    <property type="match status" value="1"/>
</dbReference>
<keyword evidence="3" id="KW-0175">Coiled coil</keyword>
<dbReference type="SUPFAM" id="SSF55073">
    <property type="entry name" value="Nucleotide cyclase"/>
    <property type="match status" value="1"/>
</dbReference>
<dbReference type="InterPro" id="IPR029787">
    <property type="entry name" value="Nucleotide_cyclase"/>
</dbReference>
<evidence type="ECO:0000256" key="3">
    <source>
        <dbReference type="SAM" id="Coils"/>
    </source>
</evidence>
<dbReference type="InterPro" id="IPR050469">
    <property type="entry name" value="Diguanylate_Cyclase"/>
</dbReference>
<dbReference type="Proteomes" id="UP001193035">
    <property type="component" value="Unassembled WGS sequence"/>
</dbReference>